<dbReference type="OrthoDB" id="1443062at2"/>
<sequence>MLAIWNMEGGIEEMNWETSPNDIKWMKAISDIAGNAEKAKLIIDEFSSIIERKTSYIGRSANANL</sequence>
<name>A0A4U3L2R2_9BACT</name>
<dbReference type="RefSeq" id="WP_137261313.1">
    <property type="nucleotide sequence ID" value="NZ_SZQL01000005.1"/>
</dbReference>
<protein>
    <submittedName>
        <fullName evidence="1">Uncharacterized protein</fullName>
    </submittedName>
</protein>
<organism evidence="1 2">
    <name type="scientific">Ilyomonas limi</name>
    <dbReference type="NCBI Taxonomy" id="2575867"/>
    <lineage>
        <taxon>Bacteria</taxon>
        <taxon>Pseudomonadati</taxon>
        <taxon>Bacteroidota</taxon>
        <taxon>Chitinophagia</taxon>
        <taxon>Chitinophagales</taxon>
        <taxon>Chitinophagaceae</taxon>
        <taxon>Ilyomonas</taxon>
    </lineage>
</organism>
<proteinExistence type="predicted"/>
<dbReference type="EMBL" id="SZQL01000005">
    <property type="protein sequence ID" value="TKK69318.1"/>
    <property type="molecule type" value="Genomic_DNA"/>
</dbReference>
<gene>
    <name evidence="1" type="ORF">FC093_08360</name>
</gene>
<accession>A0A4U3L2R2</accession>
<reference evidence="1 2" key="1">
    <citation type="submission" date="2019-05" db="EMBL/GenBank/DDBJ databases">
        <title>Panacibacter sp. strain 17mud1-8 Genome sequencing and assembly.</title>
        <authorList>
            <person name="Chhetri G."/>
        </authorList>
    </citation>
    <scope>NUCLEOTIDE SEQUENCE [LARGE SCALE GENOMIC DNA]</scope>
    <source>
        <strain evidence="1 2">17mud1-8</strain>
    </source>
</reference>
<evidence type="ECO:0000313" key="1">
    <source>
        <dbReference type="EMBL" id="TKK69318.1"/>
    </source>
</evidence>
<comment type="caution">
    <text evidence="1">The sequence shown here is derived from an EMBL/GenBank/DDBJ whole genome shotgun (WGS) entry which is preliminary data.</text>
</comment>
<dbReference type="Proteomes" id="UP000305848">
    <property type="component" value="Unassembled WGS sequence"/>
</dbReference>
<dbReference type="AlphaFoldDB" id="A0A4U3L2R2"/>
<keyword evidence="2" id="KW-1185">Reference proteome</keyword>
<evidence type="ECO:0000313" key="2">
    <source>
        <dbReference type="Proteomes" id="UP000305848"/>
    </source>
</evidence>